<evidence type="ECO:0000313" key="2">
    <source>
        <dbReference type="EMBL" id="HFH30012.1"/>
    </source>
</evidence>
<comment type="caution">
    <text evidence="2">The sequence shown here is derived from an EMBL/GenBank/DDBJ whole genome shotgun (WGS) entry which is preliminary data.</text>
</comment>
<feature type="transmembrane region" description="Helical" evidence="1">
    <location>
        <begin position="114"/>
        <end position="137"/>
    </location>
</feature>
<protein>
    <submittedName>
        <fullName evidence="2">Uncharacterized protein</fullName>
    </submittedName>
</protein>
<feature type="transmembrane region" description="Helical" evidence="1">
    <location>
        <begin position="157"/>
        <end position="175"/>
    </location>
</feature>
<keyword evidence="1" id="KW-0812">Transmembrane</keyword>
<proteinExistence type="predicted"/>
<keyword evidence="1" id="KW-0472">Membrane</keyword>
<dbReference type="AlphaFoldDB" id="A0A7C3E2V8"/>
<dbReference type="EMBL" id="DSVL01000337">
    <property type="protein sequence ID" value="HFH30012.1"/>
    <property type="molecule type" value="Genomic_DNA"/>
</dbReference>
<accession>A0A7C3E2V8</accession>
<feature type="transmembrane region" description="Helical" evidence="1">
    <location>
        <begin position="84"/>
        <end position="102"/>
    </location>
</feature>
<keyword evidence="1" id="KW-1133">Transmembrane helix</keyword>
<evidence type="ECO:0000256" key="1">
    <source>
        <dbReference type="SAM" id="Phobius"/>
    </source>
</evidence>
<feature type="transmembrane region" description="Helical" evidence="1">
    <location>
        <begin position="12"/>
        <end position="37"/>
    </location>
</feature>
<sequence>MFRTLVAFYTRITNRISLAIVAIVTLLLVIFIVPAVYGQFSPGGIPCRALDTLFTYTPDQAKTVLACFGPLLGKYRLAELTLDLVYPVVYSLFFSMALTALVRDSSRLLNLLQYLLLFPLLAWFFDLLENASISVLIAQYPDFSPLVAQMASLSTSLKWICVGLNVLIIIGLGLYRTVWAGRKRFFSSPN</sequence>
<reference evidence="2" key="1">
    <citation type="journal article" date="2020" name="mSystems">
        <title>Genome- and Community-Level Interaction Insights into Carbon Utilization and Element Cycling Functions of Hydrothermarchaeota in Hydrothermal Sediment.</title>
        <authorList>
            <person name="Zhou Z."/>
            <person name="Liu Y."/>
            <person name="Xu W."/>
            <person name="Pan J."/>
            <person name="Luo Z.H."/>
            <person name="Li M."/>
        </authorList>
    </citation>
    <scope>NUCLEOTIDE SEQUENCE [LARGE SCALE GENOMIC DNA]</scope>
    <source>
        <strain evidence="2">SpSt-503</strain>
    </source>
</reference>
<gene>
    <name evidence="2" type="ORF">ENS59_10975</name>
</gene>
<name>A0A7C3E2V8_9SPIR</name>
<organism evidence="2">
    <name type="scientific">Gracilinema caldarium</name>
    <dbReference type="NCBI Taxonomy" id="215591"/>
    <lineage>
        <taxon>Bacteria</taxon>
        <taxon>Pseudomonadati</taxon>
        <taxon>Spirochaetota</taxon>
        <taxon>Spirochaetia</taxon>
        <taxon>Spirochaetales</taxon>
        <taxon>Breznakiellaceae</taxon>
        <taxon>Gracilinema</taxon>
    </lineage>
</organism>